<feature type="transmembrane region" description="Helical" evidence="11">
    <location>
        <begin position="69"/>
        <end position="90"/>
    </location>
</feature>
<reference evidence="12 13" key="1">
    <citation type="submission" date="2019-02" db="EMBL/GenBank/DDBJ databases">
        <title>Deep-cultivation of Planctomycetes and their phenomic and genomic characterization uncovers novel biology.</title>
        <authorList>
            <person name="Wiegand S."/>
            <person name="Jogler M."/>
            <person name="Boedeker C."/>
            <person name="Pinto D."/>
            <person name="Vollmers J."/>
            <person name="Rivas-Marin E."/>
            <person name="Kohn T."/>
            <person name="Peeters S.H."/>
            <person name="Heuer A."/>
            <person name="Rast P."/>
            <person name="Oberbeckmann S."/>
            <person name="Bunk B."/>
            <person name="Jeske O."/>
            <person name="Meyerdierks A."/>
            <person name="Storesund J.E."/>
            <person name="Kallscheuer N."/>
            <person name="Luecker S."/>
            <person name="Lage O.M."/>
            <person name="Pohl T."/>
            <person name="Merkel B.J."/>
            <person name="Hornburger P."/>
            <person name="Mueller R.-W."/>
            <person name="Bruemmer F."/>
            <person name="Labrenz M."/>
            <person name="Spormann A.M."/>
            <person name="Op den Camp H."/>
            <person name="Overmann J."/>
            <person name="Amann R."/>
            <person name="Jetten M.S.M."/>
            <person name="Mascher T."/>
            <person name="Medema M.H."/>
            <person name="Devos D.P."/>
            <person name="Kaster A.-K."/>
            <person name="Ovreas L."/>
            <person name="Rohde M."/>
            <person name="Galperin M.Y."/>
            <person name="Jogler C."/>
        </authorList>
    </citation>
    <scope>NUCLEOTIDE SEQUENCE [LARGE SCALE GENOMIC DNA]</scope>
    <source>
        <strain evidence="12 13">Spa11</strain>
    </source>
</reference>
<dbReference type="PANTHER" id="PTHR28259">
    <property type="entry name" value="FLUORIDE EXPORT PROTEIN 1-RELATED"/>
    <property type="match status" value="1"/>
</dbReference>
<evidence type="ECO:0000256" key="4">
    <source>
        <dbReference type="ARBA" id="ARBA00022692"/>
    </source>
</evidence>
<dbReference type="InterPro" id="IPR003691">
    <property type="entry name" value="FluC"/>
</dbReference>
<dbReference type="NCBIfam" id="TIGR00494">
    <property type="entry name" value="crcB"/>
    <property type="match status" value="1"/>
</dbReference>
<dbReference type="Proteomes" id="UP000316426">
    <property type="component" value="Chromosome"/>
</dbReference>
<comment type="activity regulation">
    <text evidence="11">Na(+) is not transported, but it plays an essential structural role and its presence is essential for fluoride channel function.</text>
</comment>
<keyword evidence="2 11" id="KW-1003">Cell membrane</keyword>
<dbReference type="GO" id="GO:0140114">
    <property type="term" value="P:cellular detoxification of fluoride"/>
    <property type="evidence" value="ECO:0007669"/>
    <property type="project" value="UniProtKB-UniRule"/>
</dbReference>
<evidence type="ECO:0000313" key="12">
    <source>
        <dbReference type="EMBL" id="QDV72444.1"/>
    </source>
</evidence>
<keyword evidence="13" id="KW-1185">Reference proteome</keyword>
<dbReference type="GO" id="GO:0005886">
    <property type="term" value="C:plasma membrane"/>
    <property type="evidence" value="ECO:0007669"/>
    <property type="project" value="UniProtKB-SubCell"/>
</dbReference>
<dbReference type="Pfam" id="PF02537">
    <property type="entry name" value="CRCB"/>
    <property type="match status" value="1"/>
</dbReference>
<keyword evidence="3" id="KW-0997">Cell inner membrane</keyword>
<feature type="binding site" evidence="11">
    <location>
        <position position="80"/>
    </location>
    <ligand>
        <name>Na(+)</name>
        <dbReference type="ChEBI" id="CHEBI:29101"/>
        <note>structural</note>
    </ligand>
</feature>
<dbReference type="HAMAP" id="MF_00454">
    <property type="entry name" value="FluC"/>
    <property type="match status" value="1"/>
</dbReference>
<evidence type="ECO:0000256" key="7">
    <source>
        <dbReference type="ARBA" id="ARBA00023136"/>
    </source>
</evidence>
<keyword evidence="11" id="KW-0915">Sodium</keyword>
<organism evidence="12 13">
    <name type="scientific">Botrimarina mediterranea</name>
    <dbReference type="NCBI Taxonomy" id="2528022"/>
    <lineage>
        <taxon>Bacteria</taxon>
        <taxon>Pseudomonadati</taxon>
        <taxon>Planctomycetota</taxon>
        <taxon>Planctomycetia</taxon>
        <taxon>Pirellulales</taxon>
        <taxon>Lacipirellulaceae</taxon>
        <taxon>Botrimarina</taxon>
    </lineage>
</organism>
<evidence type="ECO:0000313" key="13">
    <source>
        <dbReference type="Proteomes" id="UP000316426"/>
    </source>
</evidence>
<evidence type="ECO:0000256" key="5">
    <source>
        <dbReference type="ARBA" id="ARBA00022989"/>
    </source>
</evidence>
<proteinExistence type="inferred from homology"/>
<dbReference type="GO" id="GO:0046872">
    <property type="term" value="F:metal ion binding"/>
    <property type="evidence" value="ECO:0007669"/>
    <property type="project" value="UniProtKB-KW"/>
</dbReference>
<dbReference type="AlphaFoldDB" id="A0A518K3S0"/>
<comment type="subcellular location">
    <subcellularLocation>
        <location evidence="1 11">Cell membrane</location>
        <topology evidence="1 11">Multi-pass membrane protein</topology>
    </subcellularLocation>
</comment>
<accession>A0A518K3S0</accession>
<feature type="transmembrane region" description="Helical" evidence="11">
    <location>
        <begin position="37"/>
        <end position="57"/>
    </location>
</feature>
<evidence type="ECO:0000256" key="1">
    <source>
        <dbReference type="ARBA" id="ARBA00004651"/>
    </source>
</evidence>
<keyword evidence="8 11" id="KW-0407">Ion channel</keyword>
<feature type="binding site" evidence="11">
    <location>
        <position position="83"/>
    </location>
    <ligand>
        <name>Na(+)</name>
        <dbReference type="ChEBI" id="CHEBI:29101"/>
        <note>structural</note>
    </ligand>
</feature>
<evidence type="ECO:0000256" key="2">
    <source>
        <dbReference type="ARBA" id="ARBA00022475"/>
    </source>
</evidence>
<dbReference type="KEGG" id="bmei:Spa11_06200"/>
<keyword evidence="4 11" id="KW-0812">Transmembrane</keyword>
<dbReference type="EMBL" id="CP036349">
    <property type="protein sequence ID" value="QDV72444.1"/>
    <property type="molecule type" value="Genomic_DNA"/>
</dbReference>
<feature type="transmembrane region" description="Helical" evidence="11">
    <location>
        <begin position="102"/>
        <end position="125"/>
    </location>
</feature>
<comment type="catalytic activity">
    <reaction evidence="10">
        <text>fluoride(in) = fluoride(out)</text>
        <dbReference type="Rhea" id="RHEA:76159"/>
        <dbReference type="ChEBI" id="CHEBI:17051"/>
    </reaction>
    <physiologicalReaction direction="left-to-right" evidence="10">
        <dbReference type="Rhea" id="RHEA:76160"/>
    </physiologicalReaction>
</comment>
<gene>
    <name evidence="11 12" type="primary">crcB</name>
    <name evidence="11" type="synonym">fluC</name>
    <name evidence="12" type="ORF">Spa11_06200</name>
</gene>
<dbReference type="PANTHER" id="PTHR28259:SF1">
    <property type="entry name" value="FLUORIDE EXPORT PROTEIN 1-RELATED"/>
    <property type="match status" value="1"/>
</dbReference>
<evidence type="ECO:0000256" key="6">
    <source>
        <dbReference type="ARBA" id="ARBA00023065"/>
    </source>
</evidence>
<comment type="similarity">
    <text evidence="9 11">Belongs to the fluoride channel Fluc/FEX (TC 1.A.43) family.</text>
</comment>
<keyword evidence="11" id="KW-0479">Metal-binding</keyword>
<keyword evidence="11" id="KW-0813">Transport</keyword>
<evidence type="ECO:0000256" key="11">
    <source>
        <dbReference type="HAMAP-Rule" id="MF_00454"/>
    </source>
</evidence>
<keyword evidence="5 11" id="KW-1133">Transmembrane helix</keyword>
<keyword evidence="7 11" id="KW-0472">Membrane</keyword>
<keyword evidence="6 11" id="KW-0406">Ion transport</keyword>
<evidence type="ECO:0000256" key="10">
    <source>
        <dbReference type="ARBA" id="ARBA00035585"/>
    </source>
</evidence>
<evidence type="ECO:0000256" key="8">
    <source>
        <dbReference type="ARBA" id="ARBA00023303"/>
    </source>
</evidence>
<dbReference type="RefSeq" id="WP_145107339.1">
    <property type="nucleotide sequence ID" value="NZ_CP036349.1"/>
</dbReference>
<comment type="function">
    <text evidence="11">Fluoride-specific ion channel. Important for reducing fluoride concentration in the cell, thus reducing its toxicity.</text>
</comment>
<evidence type="ECO:0000256" key="9">
    <source>
        <dbReference type="ARBA" id="ARBA00035120"/>
    </source>
</evidence>
<name>A0A518K3S0_9BACT</name>
<protein>
    <recommendedName>
        <fullName evidence="11">Fluoride-specific ion channel FluC</fullName>
    </recommendedName>
</protein>
<sequence>MNDAWVRIAAVAIGGALGSVARYLVGVWLVVLWGERFPLATLLVNVAGCFALGLLMHEAWAPATRHASLWHAGVTVGLLGGLTTFSTFGYQTIRHLDAGEPVLALANVALNLVLGLAAAGAGLWLSRAWWPVA</sequence>
<evidence type="ECO:0000256" key="3">
    <source>
        <dbReference type="ARBA" id="ARBA00022519"/>
    </source>
</evidence>
<feature type="transmembrane region" description="Helical" evidence="11">
    <location>
        <begin position="6"/>
        <end position="25"/>
    </location>
</feature>
<dbReference type="GO" id="GO:0062054">
    <property type="term" value="F:fluoride channel activity"/>
    <property type="evidence" value="ECO:0007669"/>
    <property type="project" value="UniProtKB-UniRule"/>
</dbReference>